<evidence type="ECO:0000313" key="1">
    <source>
        <dbReference type="EMBL" id="ALB76105.1"/>
    </source>
</evidence>
<organism evidence="1">
    <name type="scientific">uncultured bacterium 32o03</name>
    <dbReference type="NCBI Taxonomy" id="1701362"/>
    <lineage>
        <taxon>Bacteria</taxon>
        <taxon>environmental samples</taxon>
    </lineage>
</organism>
<accession>A0A0M4BLY3</accession>
<dbReference type="AlphaFoldDB" id="A0A0M4BLY3"/>
<sequence length="40" mass="4851">MDKLLFMESLITGWRMCGKMVGKTFFLFHDFSMHYPRGYQ</sequence>
<proteinExistence type="predicted"/>
<name>A0A0M4BLY3_9BACT</name>
<protein>
    <submittedName>
        <fullName evidence="1">Uncharacterized protein</fullName>
    </submittedName>
</protein>
<reference evidence="1" key="1">
    <citation type="journal article" date="2015" name="Proc. Natl. Acad. Sci. U.S.A.">
        <title>Functional metagenomic discovery of bacterial effectors in the human microbiome and isolation of commendamide, a GPCR G2A/132 agonist.</title>
        <authorList>
            <person name="Cohen L.J."/>
            <person name="Kang H.S."/>
            <person name="Chu J."/>
            <person name="Huang Y.H."/>
            <person name="Gordon E.A."/>
            <person name="Reddy B.V."/>
            <person name="Ternei M.A."/>
            <person name="Craig J.W."/>
            <person name="Brady S.F."/>
        </authorList>
    </citation>
    <scope>NUCLEOTIDE SEQUENCE</scope>
</reference>
<dbReference type="EMBL" id="KT336259">
    <property type="protein sequence ID" value="ALB76105.1"/>
    <property type="molecule type" value="Genomic_DNA"/>
</dbReference>